<dbReference type="SUPFAM" id="SSF46785">
    <property type="entry name" value="Winged helix' DNA-binding domain"/>
    <property type="match status" value="1"/>
</dbReference>
<comment type="cofactor">
    <cofactor evidence="1">
        <name>pyridoxal 5'-phosphate</name>
        <dbReference type="ChEBI" id="CHEBI:597326"/>
    </cofactor>
</comment>
<keyword evidence="5" id="KW-0805">Transcription regulation</keyword>
<keyword evidence="10" id="KW-1185">Reference proteome</keyword>
<dbReference type="Pfam" id="PF00155">
    <property type="entry name" value="Aminotran_1_2"/>
    <property type="match status" value="1"/>
</dbReference>
<dbReference type="EMBL" id="JAGGKG010000001">
    <property type="protein sequence ID" value="MBP1903851.1"/>
    <property type="molecule type" value="Genomic_DNA"/>
</dbReference>
<evidence type="ECO:0000313" key="10">
    <source>
        <dbReference type="Proteomes" id="UP001519272"/>
    </source>
</evidence>
<gene>
    <name evidence="9" type="ORF">J2Z32_000463</name>
</gene>
<dbReference type="RefSeq" id="WP_210087504.1">
    <property type="nucleotide sequence ID" value="NZ_JAGGKG010000001.1"/>
</dbReference>
<evidence type="ECO:0000259" key="8">
    <source>
        <dbReference type="PROSITE" id="PS50949"/>
    </source>
</evidence>
<keyword evidence="7" id="KW-0804">Transcription</keyword>
<keyword evidence="4" id="KW-0663">Pyridoxal phosphate</keyword>
<sequence>MLTVNRHDPRPIWQQLLDQAISNITTGKWPPGELLLPTRELAQRIGVSRSTIQTVYEELYSRGYTVTSRRGGTRVSEWTYHANLAEELSHKGPTLPPLPLLDSALSHLSNWFGNDSDSNTSEQAEIQIDFTPHEPYLDEHFLKDWRRSFLHASTDSTIDSWAYGDAYGFLPLREQIARYLSLERGVHVSVDQILLTSGAQHSLDLIAQALLHEGATVSVEDPGFPAAWMAMKYRNMNVVPVPVDEHGLCVDHIDPQSELVYVTPSHQCAVGVIMSEPRRQQLLHLAAEKGLWIVEDDYDSEFRYRGDPLPTLFSQRPQNTLYMLSFSKMIAPGIRMSALVGSKEAIAQLARVQGLTYRHLPIMEQLTLTHFMERGLFMRHMRKVRNIYRRRHAAMTKAIISTGLSEHFTLTGAETGLHMLLEASSTFDEAKVTKLALERGIRIYPLSQYGLESTRKGWVLGFAKVDEDAIEAGITSLAEIILDVHSHSNNNYQANNARQTL</sequence>
<dbReference type="Pfam" id="PF00392">
    <property type="entry name" value="GntR"/>
    <property type="match status" value="1"/>
</dbReference>
<organism evidence="9 10">
    <name type="scientific">Paenibacillus turicensis</name>
    <dbReference type="NCBI Taxonomy" id="160487"/>
    <lineage>
        <taxon>Bacteria</taxon>
        <taxon>Bacillati</taxon>
        <taxon>Bacillota</taxon>
        <taxon>Bacilli</taxon>
        <taxon>Bacillales</taxon>
        <taxon>Paenibacillaceae</taxon>
        <taxon>Paenibacillus</taxon>
    </lineage>
</organism>
<dbReference type="InterPro" id="IPR036390">
    <property type="entry name" value="WH_DNA-bd_sf"/>
</dbReference>
<dbReference type="InterPro" id="IPR000524">
    <property type="entry name" value="Tscrpt_reg_HTH_GntR"/>
</dbReference>
<keyword evidence="3 9" id="KW-0808">Transferase</keyword>
<name>A0ABS4FMP1_9BACL</name>
<reference evidence="9 10" key="1">
    <citation type="submission" date="2021-03" db="EMBL/GenBank/DDBJ databases">
        <title>Genomic Encyclopedia of Type Strains, Phase IV (KMG-IV): sequencing the most valuable type-strain genomes for metagenomic binning, comparative biology and taxonomic classification.</title>
        <authorList>
            <person name="Goeker M."/>
        </authorList>
    </citation>
    <scope>NUCLEOTIDE SEQUENCE [LARGE SCALE GENOMIC DNA]</scope>
    <source>
        <strain evidence="9 10">DSM 14349</strain>
    </source>
</reference>
<keyword evidence="3 9" id="KW-0032">Aminotransferase</keyword>
<evidence type="ECO:0000256" key="2">
    <source>
        <dbReference type="ARBA" id="ARBA00005384"/>
    </source>
</evidence>
<dbReference type="CDD" id="cd07377">
    <property type="entry name" value="WHTH_GntR"/>
    <property type="match status" value="1"/>
</dbReference>
<dbReference type="Gene3D" id="1.10.10.10">
    <property type="entry name" value="Winged helix-like DNA-binding domain superfamily/Winged helix DNA-binding domain"/>
    <property type="match status" value="1"/>
</dbReference>
<evidence type="ECO:0000256" key="4">
    <source>
        <dbReference type="ARBA" id="ARBA00022898"/>
    </source>
</evidence>
<comment type="similarity">
    <text evidence="2">In the C-terminal section; belongs to the class-I pyridoxal-phosphate-dependent aminotransferase family.</text>
</comment>
<dbReference type="PANTHER" id="PTHR46577">
    <property type="entry name" value="HTH-TYPE TRANSCRIPTIONAL REGULATORY PROTEIN GABR"/>
    <property type="match status" value="1"/>
</dbReference>
<dbReference type="PANTHER" id="PTHR46577:SF1">
    <property type="entry name" value="HTH-TYPE TRANSCRIPTIONAL REGULATORY PROTEIN GABR"/>
    <property type="match status" value="1"/>
</dbReference>
<dbReference type="InterPro" id="IPR004839">
    <property type="entry name" value="Aminotransferase_I/II_large"/>
</dbReference>
<dbReference type="SMART" id="SM00345">
    <property type="entry name" value="HTH_GNTR"/>
    <property type="match status" value="1"/>
</dbReference>
<dbReference type="Proteomes" id="UP001519272">
    <property type="component" value="Unassembled WGS sequence"/>
</dbReference>
<dbReference type="InterPro" id="IPR015424">
    <property type="entry name" value="PyrdxlP-dep_Trfase"/>
</dbReference>
<dbReference type="InterPro" id="IPR036388">
    <property type="entry name" value="WH-like_DNA-bd_sf"/>
</dbReference>
<proteinExistence type="inferred from homology"/>
<dbReference type="InterPro" id="IPR015421">
    <property type="entry name" value="PyrdxlP-dep_Trfase_major"/>
</dbReference>
<protein>
    <submittedName>
        <fullName evidence="9">GntR family transcriptional regulator/MocR family aminotransferase</fullName>
    </submittedName>
</protein>
<dbReference type="GO" id="GO:0008483">
    <property type="term" value="F:transaminase activity"/>
    <property type="evidence" value="ECO:0007669"/>
    <property type="project" value="UniProtKB-KW"/>
</dbReference>
<evidence type="ECO:0000256" key="5">
    <source>
        <dbReference type="ARBA" id="ARBA00023015"/>
    </source>
</evidence>
<dbReference type="SUPFAM" id="SSF53383">
    <property type="entry name" value="PLP-dependent transferases"/>
    <property type="match status" value="1"/>
</dbReference>
<dbReference type="InterPro" id="IPR051446">
    <property type="entry name" value="HTH_trans_reg/aminotransferase"/>
</dbReference>
<evidence type="ECO:0000313" key="9">
    <source>
        <dbReference type="EMBL" id="MBP1903851.1"/>
    </source>
</evidence>
<dbReference type="PROSITE" id="PS50949">
    <property type="entry name" value="HTH_GNTR"/>
    <property type="match status" value="1"/>
</dbReference>
<evidence type="ECO:0000256" key="1">
    <source>
        <dbReference type="ARBA" id="ARBA00001933"/>
    </source>
</evidence>
<keyword evidence="6" id="KW-0238">DNA-binding</keyword>
<feature type="domain" description="HTH gntR-type" evidence="8">
    <location>
        <begin position="10"/>
        <end position="78"/>
    </location>
</feature>
<accession>A0ABS4FMP1</accession>
<evidence type="ECO:0000256" key="6">
    <source>
        <dbReference type="ARBA" id="ARBA00023125"/>
    </source>
</evidence>
<evidence type="ECO:0000256" key="3">
    <source>
        <dbReference type="ARBA" id="ARBA00022576"/>
    </source>
</evidence>
<dbReference type="CDD" id="cd00609">
    <property type="entry name" value="AAT_like"/>
    <property type="match status" value="1"/>
</dbReference>
<dbReference type="Gene3D" id="3.40.640.10">
    <property type="entry name" value="Type I PLP-dependent aspartate aminotransferase-like (Major domain)"/>
    <property type="match status" value="1"/>
</dbReference>
<comment type="caution">
    <text evidence="9">The sequence shown here is derived from an EMBL/GenBank/DDBJ whole genome shotgun (WGS) entry which is preliminary data.</text>
</comment>
<evidence type="ECO:0000256" key="7">
    <source>
        <dbReference type="ARBA" id="ARBA00023163"/>
    </source>
</evidence>